<sequence length="68" mass="7595">MSSKFVLTCLVLCYFLTLSIDVASGQGWYGMGGWGSRCFPHRHPCLMHPQCCSEFCDIIGRFCLGNGR</sequence>
<name>A0A8J2JEH2_9HEXA</name>
<protein>
    <submittedName>
        <fullName evidence="2">Uncharacterized protein</fullName>
    </submittedName>
</protein>
<reference evidence="2" key="1">
    <citation type="submission" date="2021-06" db="EMBL/GenBank/DDBJ databases">
        <authorList>
            <person name="Hodson N. C."/>
            <person name="Mongue J. A."/>
            <person name="Jaron S. K."/>
        </authorList>
    </citation>
    <scope>NUCLEOTIDE SEQUENCE</scope>
</reference>
<dbReference type="Proteomes" id="UP000708208">
    <property type="component" value="Unassembled WGS sequence"/>
</dbReference>
<organism evidence="2 3">
    <name type="scientific">Allacma fusca</name>
    <dbReference type="NCBI Taxonomy" id="39272"/>
    <lineage>
        <taxon>Eukaryota</taxon>
        <taxon>Metazoa</taxon>
        <taxon>Ecdysozoa</taxon>
        <taxon>Arthropoda</taxon>
        <taxon>Hexapoda</taxon>
        <taxon>Collembola</taxon>
        <taxon>Symphypleona</taxon>
        <taxon>Sminthuridae</taxon>
        <taxon>Allacma</taxon>
    </lineage>
</organism>
<feature type="signal peptide" evidence="1">
    <location>
        <begin position="1"/>
        <end position="25"/>
    </location>
</feature>
<comment type="caution">
    <text evidence="2">The sequence shown here is derived from an EMBL/GenBank/DDBJ whole genome shotgun (WGS) entry which is preliminary data.</text>
</comment>
<evidence type="ECO:0000256" key="1">
    <source>
        <dbReference type="SAM" id="SignalP"/>
    </source>
</evidence>
<feature type="chain" id="PRO_5035283903" evidence="1">
    <location>
        <begin position="26"/>
        <end position="68"/>
    </location>
</feature>
<proteinExistence type="predicted"/>
<keyword evidence="3" id="KW-1185">Reference proteome</keyword>
<accession>A0A8J2JEH2</accession>
<dbReference type="EMBL" id="CAJVCH010055125">
    <property type="protein sequence ID" value="CAG7718675.1"/>
    <property type="molecule type" value="Genomic_DNA"/>
</dbReference>
<dbReference type="AlphaFoldDB" id="A0A8J2JEH2"/>
<keyword evidence="1" id="KW-0732">Signal</keyword>
<evidence type="ECO:0000313" key="2">
    <source>
        <dbReference type="EMBL" id="CAG7718675.1"/>
    </source>
</evidence>
<evidence type="ECO:0000313" key="3">
    <source>
        <dbReference type="Proteomes" id="UP000708208"/>
    </source>
</evidence>
<gene>
    <name evidence="2" type="ORF">AFUS01_LOCUS8049</name>
</gene>